<accession>A0A1M6NEV1</accession>
<gene>
    <name evidence="2" type="ORF">SAMN02745244_03622</name>
</gene>
<protein>
    <submittedName>
        <fullName evidence="2">Uncharacterized protein</fullName>
    </submittedName>
</protein>
<dbReference type="OrthoDB" id="3403621at2"/>
<proteinExistence type="predicted"/>
<dbReference type="STRING" id="1123357.SAMN02745244_03622"/>
<evidence type="ECO:0000313" key="2">
    <source>
        <dbReference type="EMBL" id="SHJ94197.1"/>
    </source>
</evidence>
<feature type="region of interest" description="Disordered" evidence="1">
    <location>
        <begin position="72"/>
        <end position="98"/>
    </location>
</feature>
<evidence type="ECO:0000313" key="3">
    <source>
        <dbReference type="Proteomes" id="UP000184512"/>
    </source>
</evidence>
<name>A0A1M6NEV1_9ACTN</name>
<dbReference type="Proteomes" id="UP000184512">
    <property type="component" value="Unassembled WGS sequence"/>
</dbReference>
<dbReference type="EMBL" id="FQZG01000113">
    <property type="protein sequence ID" value="SHJ94197.1"/>
    <property type="molecule type" value="Genomic_DNA"/>
</dbReference>
<keyword evidence="3" id="KW-1185">Reference proteome</keyword>
<dbReference type="RefSeq" id="WP_073191321.1">
    <property type="nucleotide sequence ID" value="NZ_FQZG01000113.1"/>
</dbReference>
<evidence type="ECO:0000256" key="1">
    <source>
        <dbReference type="SAM" id="MobiDB-lite"/>
    </source>
</evidence>
<organism evidence="2 3">
    <name type="scientific">Tessaracoccus bendigoensis DSM 12906</name>
    <dbReference type="NCBI Taxonomy" id="1123357"/>
    <lineage>
        <taxon>Bacteria</taxon>
        <taxon>Bacillati</taxon>
        <taxon>Actinomycetota</taxon>
        <taxon>Actinomycetes</taxon>
        <taxon>Propionibacteriales</taxon>
        <taxon>Propionibacteriaceae</taxon>
        <taxon>Tessaracoccus</taxon>
    </lineage>
</organism>
<reference evidence="2 3" key="1">
    <citation type="submission" date="2016-11" db="EMBL/GenBank/DDBJ databases">
        <authorList>
            <person name="Jaros S."/>
            <person name="Januszkiewicz K."/>
            <person name="Wedrychowicz H."/>
        </authorList>
    </citation>
    <scope>NUCLEOTIDE SEQUENCE [LARGE SCALE GENOMIC DNA]</scope>
    <source>
        <strain evidence="2 3">DSM 12906</strain>
    </source>
</reference>
<sequence>MSEFGFAATTPVRSLEDVLVEERESRNRLFGVVDVEQARVSGYLPASVVRANAADPDPPQSEAFSFVLTGVRDRDSPEDQTESPGEVDGKAIPPNGCLGQAREQVYGTNSSMMPFVLAPNLRKEAWFAAQQDPRVRGADEEWKQCMAARGFSRNSVWDDNDQFLDTPEPERPTELERQMAVADAECNNSVGYVQAYYKVLVELENVVIEKNQLALTEERQAIEASLTRANELAKDN</sequence>
<dbReference type="AlphaFoldDB" id="A0A1M6NEV1"/>